<feature type="transmembrane region" description="Helical" evidence="1">
    <location>
        <begin position="370"/>
        <end position="393"/>
    </location>
</feature>
<reference evidence="4 5" key="1">
    <citation type="submission" date="2019-03" db="EMBL/GenBank/DDBJ databases">
        <title>Genomic Encyclopedia of Archaeal and Bacterial Type Strains, Phase II (KMG-II): from individual species to whole genera.</title>
        <authorList>
            <person name="Goeker M."/>
        </authorList>
    </citation>
    <scope>NUCLEOTIDE SEQUENCE [LARGE SCALE GENOMIC DNA]</scope>
    <source>
        <strain evidence="4 5">DSM 24782</strain>
    </source>
</reference>
<dbReference type="PANTHER" id="PTHR23028">
    <property type="entry name" value="ACETYLTRANSFERASE"/>
    <property type="match status" value="1"/>
</dbReference>
<feature type="transmembrane region" description="Helical" evidence="1">
    <location>
        <begin position="50"/>
        <end position="72"/>
    </location>
</feature>
<evidence type="ECO:0000259" key="3">
    <source>
        <dbReference type="Pfam" id="PF19040"/>
    </source>
</evidence>
<gene>
    <name evidence="4" type="ORF">CLV52_0031</name>
</gene>
<dbReference type="InterPro" id="IPR050879">
    <property type="entry name" value="Acyltransferase_3"/>
</dbReference>
<keyword evidence="1" id="KW-0812">Transmembrane</keyword>
<dbReference type="EMBL" id="SOAM01000001">
    <property type="protein sequence ID" value="TDS79502.1"/>
    <property type="molecule type" value="Genomic_DNA"/>
</dbReference>
<keyword evidence="1" id="KW-0472">Membrane</keyword>
<evidence type="ECO:0000313" key="4">
    <source>
        <dbReference type="EMBL" id="TDS79502.1"/>
    </source>
</evidence>
<dbReference type="GO" id="GO:0016020">
    <property type="term" value="C:membrane"/>
    <property type="evidence" value="ECO:0007669"/>
    <property type="project" value="TreeGrafter"/>
</dbReference>
<feature type="transmembrane region" description="Helical" evidence="1">
    <location>
        <begin position="93"/>
        <end position="113"/>
    </location>
</feature>
<name>A0A4R7FP55_9MICO</name>
<dbReference type="InterPro" id="IPR043968">
    <property type="entry name" value="SGNH"/>
</dbReference>
<feature type="domain" description="SGNH" evidence="3">
    <location>
        <begin position="462"/>
        <end position="666"/>
    </location>
</feature>
<dbReference type="OrthoDB" id="3404679at2"/>
<keyword evidence="5" id="KW-1185">Reference proteome</keyword>
<sequence length="689" mass="73637">MSVGTLERNAASPRFAQAASPRGSRLEIQALRAIAVGMVVMYHLRPTALPGGYVGVDVFFVISGFLISRHLVKEASATGGLRLGRFWAGRVRRILPAALVATVAVVAFSTAVLPRTAAAEIGITGMWAALSAANWRFAASSTDYLAQSPDASPFEHFWSLGVEEQFYLVWPLAVLGAAMLARRRLASIRTAVLVPFVLVLIASLLFGIVFTFSGSPAAYFVTPTRMWELAAGGVLAVLLVDRQPPPLAAAALQIAGVIAILLAGALFTARTPMPGVAALVPVAGALAVITAVDAVGLRRIWAIPPVQYLGAISYSLYLWHWPVIVFTRLLLRHPLGIVSGGAVIALSLLLATLSYRLVEQPLRRVPIRRPGRLIAIGIACSLVVAAVAAVPILRNSIADAAEGTARTAVLREAGPAIGWPQLTPQADRTWARSEHVVVPGPDALADDLAFGTCTIEPLSTTSPICVAGDTSSRTTIAVVGDSHVRQWASTISRLGKERHWRVLTILHNSCPFNLLPRPLEIDHQSRCTEAVRWTVPVLEREHVSLVVTSAYRKSYRGSDASEAAQGYADMWRSLQSSGIQVVALGDTPTPMTDPIDRDCIVQRDPARCGLSRERATAVVDPLRLAAARTRGVTFVDPTDAFCGTTWCPGVIGNVGVYVDDNHASNTYLSSAYPWVQAHLGTAISAELRS</sequence>
<dbReference type="Pfam" id="PF19040">
    <property type="entry name" value="SGNH"/>
    <property type="match status" value="1"/>
</dbReference>
<proteinExistence type="predicted"/>
<feature type="transmembrane region" description="Helical" evidence="1">
    <location>
        <begin position="275"/>
        <end position="296"/>
    </location>
</feature>
<dbReference type="GO" id="GO:0016747">
    <property type="term" value="F:acyltransferase activity, transferring groups other than amino-acyl groups"/>
    <property type="evidence" value="ECO:0007669"/>
    <property type="project" value="InterPro"/>
</dbReference>
<dbReference type="InterPro" id="IPR002656">
    <property type="entry name" value="Acyl_transf_3_dom"/>
</dbReference>
<dbReference type="PANTHER" id="PTHR23028:SF53">
    <property type="entry name" value="ACYL_TRANSF_3 DOMAIN-CONTAINING PROTEIN"/>
    <property type="match status" value="1"/>
</dbReference>
<evidence type="ECO:0000313" key="5">
    <source>
        <dbReference type="Proteomes" id="UP000295344"/>
    </source>
</evidence>
<dbReference type="Pfam" id="PF01757">
    <property type="entry name" value="Acyl_transf_3"/>
    <property type="match status" value="1"/>
</dbReference>
<dbReference type="Proteomes" id="UP000295344">
    <property type="component" value="Unassembled WGS sequence"/>
</dbReference>
<dbReference type="RefSeq" id="WP_133763744.1">
    <property type="nucleotide sequence ID" value="NZ_BAAARP010000001.1"/>
</dbReference>
<feature type="transmembrane region" description="Helical" evidence="1">
    <location>
        <begin position="247"/>
        <end position="269"/>
    </location>
</feature>
<feature type="transmembrane region" description="Helical" evidence="1">
    <location>
        <begin position="193"/>
        <end position="212"/>
    </location>
</feature>
<dbReference type="GO" id="GO:0009103">
    <property type="term" value="P:lipopolysaccharide biosynthetic process"/>
    <property type="evidence" value="ECO:0007669"/>
    <property type="project" value="TreeGrafter"/>
</dbReference>
<accession>A0A4R7FP55</accession>
<keyword evidence="1" id="KW-1133">Transmembrane helix</keyword>
<evidence type="ECO:0000256" key="1">
    <source>
        <dbReference type="SAM" id="Phobius"/>
    </source>
</evidence>
<protein>
    <submittedName>
        <fullName evidence="4">Peptidoglycan/LPS O-acetylase OafA/YrhL</fullName>
    </submittedName>
</protein>
<organism evidence="4 5">
    <name type="scientific">Amnibacterium kyonggiense</name>
    <dbReference type="NCBI Taxonomy" id="595671"/>
    <lineage>
        <taxon>Bacteria</taxon>
        <taxon>Bacillati</taxon>
        <taxon>Actinomycetota</taxon>
        <taxon>Actinomycetes</taxon>
        <taxon>Micrococcales</taxon>
        <taxon>Microbacteriaceae</taxon>
        <taxon>Amnibacterium</taxon>
    </lineage>
</organism>
<evidence type="ECO:0000259" key="2">
    <source>
        <dbReference type="Pfam" id="PF01757"/>
    </source>
</evidence>
<feature type="transmembrane region" description="Helical" evidence="1">
    <location>
        <begin position="218"/>
        <end position="240"/>
    </location>
</feature>
<feature type="transmembrane region" description="Helical" evidence="1">
    <location>
        <begin position="308"/>
        <end position="331"/>
    </location>
</feature>
<comment type="caution">
    <text evidence="4">The sequence shown here is derived from an EMBL/GenBank/DDBJ whole genome shotgun (WGS) entry which is preliminary data.</text>
</comment>
<feature type="domain" description="Acyltransferase 3" evidence="2">
    <location>
        <begin position="27"/>
        <end position="355"/>
    </location>
</feature>
<dbReference type="AlphaFoldDB" id="A0A4R7FP55"/>
<feature type="transmembrane region" description="Helical" evidence="1">
    <location>
        <begin position="337"/>
        <end position="358"/>
    </location>
</feature>